<evidence type="ECO:0000256" key="11">
    <source>
        <dbReference type="ARBA" id="ARBA00033150"/>
    </source>
</evidence>
<keyword evidence="5" id="KW-0653">Protein transport</keyword>
<feature type="compositionally biased region" description="Basic and acidic residues" evidence="12">
    <location>
        <begin position="75"/>
        <end position="91"/>
    </location>
</feature>
<evidence type="ECO:0000256" key="2">
    <source>
        <dbReference type="ARBA" id="ARBA00004164"/>
    </source>
</evidence>
<protein>
    <recommendedName>
        <fullName evidence="3">Mitochondrial intermembrane space import and assembly protein 40</fullName>
    </recommendedName>
    <alternativeName>
        <fullName evidence="11">Mitochondrial import inner membrane translocase TIM40</fullName>
    </alternativeName>
</protein>
<dbReference type="PANTHER" id="PTHR21622:SF0">
    <property type="entry name" value="COILED-COIL-HELIX-COILED-COIL-HELIX DOMAIN CONTAINING 4"/>
    <property type="match status" value="1"/>
</dbReference>
<dbReference type="GO" id="GO:0005743">
    <property type="term" value="C:mitochondrial inner membrane"/>
    <property type="evidence" value="ECO:0007669"/>
    <property type="project" value="UniProtKB-SubCell"/>
</dbReference>
<evidence type="ECO:0000256" key="3">
    <source>
        <dbReference type="ARBA" id="ARBA00013714"/>
    </source>
</evidence>
<dbReference type="EMBL" id="KN847985">
    <property type="protein sequence ID" value="KIR46122.1"/>
    <property type="molecule type" value="Genomic_DNA"/>
</dbReference>
<feature type="domain" description="CHCH" evidence="13">
    <location>
        <begin position="155"/>
        <end position="190"/>
    </location>
</feature>
<feature type="region of interest" description="Disordered" evidence="12">
    <location>
        <begin position="1"/>
        <end position="29"/>
    </location>
</feature>
<name>A0A0D0TI14_CRYGA</name>
<dbReference type="PANTHER" id="PTHR21622">
    <property type="entry name" value="COILED-COIL-HELIX-COILED-COIL-HELIX DOMAIN CONTAINING 4"/>
    <property type="match status" value="1"/>
</dbReference>
<feature type="region of interest" description="Disordered" evidence="12">
    <location>
        <begin position="57"/>
        <end position="111"/>
    </location>
</feature>
<feature type="compositionally biased region" description="Polar residues" evidence="12">
    <location>
        <begin position="1"/>
        <end position="22"/>
    </location>
</feature>
<dbReference type="HOGENOM" id="CLU_054990_1_3_1"/>
<keyword evidence="9" id="KW-1015">Disulfide bond</keyword>
<dbReference type="Gene3D" id="1.10.287.2900">
    <property type="match status" value="1"/>
</dbReference>
<evidence type="ECO:0000259" key="13">
    <source>
        <dbReference type="Pfam" id="PF06747"/>
    </source>
</evidence>
<evidence type="ECO:0000256" key="4">
    <source>
        <dbReference type="ARBA" id="ARBA00022448"/>
    </source>
</evidence>
<keyword evidence="4" id="KW-0813">Transport</keyword>
<evidence type="ECO:0000313" key="14">
    <source>
        <dbReference type="EMBL" id="KIR46122.1"/>
    </source>
</evidence>
<evidence type="ECO:0000256" key="10">
    <source>
        <dbReference type="ARBA" id="ARBA00023284"/>
    </source>
</evidence>
<dbReference type="GO" id="GO:0005758">
    <property type="term" value="C:mitochondrial intermembrane space"/>
    <property type="evidence" value="ECO:0007669"/>
    <property type="project" value="TreeGrafter"/>
</dbReference>
<evidence type="ECO:0000256" key="6">
    <source>
        <dbReference type="ARBA" id="ARBA00023002"/>
    </source>
</evidence>
<dbReference type="InterPro" id="IPR010625">
    <property type="entry name" value="CHCH"/>
</dbReference>
<dbReference type="GO" id="GO:0045041">
    <property type="term" value="P:protein import into mitochondrial intermembrane space"/>
    <property type="evidence" value="ECO:0007669"/>
    <property type="project" value="InterPro"/>
</dbReference>
<organism evidence="14">
    <name type="scientific">Cryptococcus bacillisporus CA1280</name>
    <dbReference type="NCBI Taxonomy" id="1296109"/>
    <lineage>
        <taxon>Eukaryota</taxon>
        <taxon>Fungi</taxon>
        <taxon>Dikarya</taxon>
        <taxon>Basidiomycota</taxon>
        <taxon>Agaricomycotina</taxon>
        <taxon>Tremellomycetes</taxon>
        <taxon>Tremellales</taxon>
        <taxon>Cryptococcaceae</taxon>
        <taxon>Cryptococcus</taxon>
        <taxon>Cryptococcus gattii species complex</taxon>
    </lineage>
</organism>
<proteinExistence type="predicted"/>
<evidence type="ECO:0000256" key="9">
    <source>
        <dbReference type="ARBA" id="ARBA00023157"/>
    </source>
</evidence>
<dbReference type="GO" id="GO:0015035">
    <property type="term" value="F:protein-disulfide reductase activity"/>
    <property type="evidence" value="ECO:0007669"/>
    <property type="project" value="InterPro"/>
</dbReference>
<gene>
    <name evidence="14" type="ORF">I312_04665</name>
</gene>
<reference evidence="14" key="1">
    <citation type="submission" date="2015-01" db="EMBL/GenBank/DDBJ databases">
        <title>The Genome Sequence of Cryptococcus gattii CA1280.</title>
        <authorList>
            <consortium name="The Broad Institute Genomics Platform"/>
            <person name="Cuomo C."/>
            <person name="Litvintseva A."/>
            <person name="Chen Y."/>
            <person name="Heitman J."/>
            <person name="Sun S."/>
            <person name="Springer D."/>
            <person name="Dromer F."/>
            <person name="Young S."/>
            <person name="Zeng Q."/>
            <person name="Gargeya S."/>
            <person name="Abouelleil A."/>
            <person name="Alvarado L."/>
            <person name="Chapman S.B."/>
            <person name="Gainer-Dewar J."/>
            <person name="Goldberg J."/>
            <person name="Griggs A."/>
            <person name="Gujja S."/>
            <person name="Hansen M."/>
            <person name="Howarth C."/>
            <person name="Imamovic A."/>
            <person name="Larimer J."/>
            <person name="Murphy C."/>
            <person name="Naylor J."/>
            <person name="Pearson M."/>
            <person name="Priest M."/>
            <person name="Roberts A."/>
            <person name="Saif S."/>
            <person name="Shea T."/>
            <person name="Sykes S."/>
            <person name="Wortman J."/>
            <person name="Nusbaum C."/>
            <person name="Birren B."/>
        </authorList>
    </citation>
    <scope>NUCLEOTIDE SEQUENCE [LARGE SCALE GENOMIC DNA]</scope>
    <source>
        <strain evidence="14">CA1280</strain>
    </source>
</reference>
<evidence type="ECO:0000256" key="12">
    <source>
        <dbReference type="SAM" id="MobiDB-lite"/>
    </source>
</evidence>
<dbReference type="PROSITE" id="PS51808">
    <property type="entry name" value="CHCH"/>
    <property type="match status" value="1"/>
</dbReference>
<evidence type="ECO:0000256" key="7">
    <source>
        <dbReference type="ARBA" id="ARBA00023010"/>
    </source>
</evidence>
<keyword evidence="6" id="KW-0560">Oxidoreductase</keyword>
<comment type="subcellular location">
    <subcellularLocation>
        <location evidence="2">Mitochondrion inner membrane</location>
        <topology evidence="2">Single-pass type II membrane protein</topology>
        <orientation evidence="2">Intermembrane side</orientation>
    </subcellularLocation>
</comment>
<comment type="cofactor">
    <cofactor evidence="1">
        <name>Cu(2+)</name>
        <dbReference type="ChEBI" id="CHEBI:29036"/>
    </cofactor>
</comment>
<dbReference type="AlphaFoldDB" id="A0A0D0TI14"/>
<feature type="compositionally biased region" description="Basic and acidic residues" evidence="12">
    <location>
        <begin position="221"/>
        <end position="236"/>
    </location>
</feature>
<dbReference type="Pfam" id="PF06747">
    <property type="entry name" value="CHCH"/>
    <property type="match status" value="1"/>
</dbReference>
<sequence length="243" mass="26330">MFARSFSNASRTIARRSLSTRSGPAPSSLWSSRNAVIAGTTLTITALAITSERRKVCNEPAQKAPSPRDSIMEQDSLKENVHKKSVRKDEFSGESAKSEALTSSGSVEKAADDAVQVLEEKEAEAAEPSQGAYNPETGEINWDCPCLGGMATGPCGEQFKAAFSCFVYSEAEPKGVDCVELFKVMQDCFRDHPEVYGEVDRFGLLLMVYAEIDDDDEAPTQEEKMEEKVEAAKEETAAPAAAP</sequence>
<feature type="region of interest" description="Disordered" evidence="12">
    <location>
        <begin position="215"/>
        <end position="243"/>
    </location>
</feature>
<keyword evidence="10" id="KW-0676">Redox-active center</keyword>
<dbReference type="InterPro" id="IPR039289">
    <property type="entry name" value="CHCHD4"/>
</dbReference>
<keyword evidence="8" id="KW-0496">Mitochondrion</keyword>
<evidence type="ECO:0000256" key="1">
    <source>
        <dbReference type="ARBA" id="ARBA00001973"/>
    </source>
</evidence>
<accession>A0A0D0TI14</accession>
<evidence type="ECO:0000256" key="5">
    <source>
        <dbReference type="ARBA" id="ARBA00022927"/>
    </source>
</evidence>
<keyword evidence="7" id="KW-0811">Translocation</keyword>
<dbReference type="OrthoDB" id="7481291at2759"/>
<evidence type="ECO:0000256" key="8">
    <source>
        <dbReference type="ARBA" id="ARBA00023128"/>
    </source>
</evidence>